<dbReference type="STRING" id="1365950.SAMN05428963_12160"/>
<evidence type="ECO:0000313" key="9">
    <source>
        <dbReference type="Proteomes" id="UP000190135"/>
    </source>
</evidence>
<evidence type="ECO:0000256" key="5">
    <source>
        <dbReference type="PIRNR" id="PIRNR000410"/>
    </source>
</evidence>
<feature type="binding site" evidence="6">
    <location>
        <position position="98"/>
    </location>
    <ligand>
        <name>S-adenosyl-L-methionine</name>
        <dbReference type="ChEBI" id="CHEBI:59789"/>
    </ligand>
</feature>
<evidence type="ECO:0000256" key="1">
    <source>
        <dbReference type="ARBA" id="ARBA00001541"/>
    </source>
</evidence>
<organism evidence="8 9">
    <name type="scientific">Consotaella salsifontis</name>
    <dbReference type="NCBI Taxonomy" id="1365950"/>
    <lineage>
        <taxon>Bacteria</taxon>
        <taxon>Pseudomonadati</taxon>
        <taxon>Pseudomonadota</taxon>
        <taxon>Alphaproteobacteria</taxon>
        <taxon>Hyphomicrobiales</taxon>
        <taxon>Aurantimonadaceae</taxon>
        <taxon>Consotaella</taxon>
    </lineage>
</organism>
<dbReference type="PANTHER" id="PTHR24422:SF19">
    <property type="entry name" value="CHEMOTAXIS PROTEIN METHYLTRANSFERASE"/>
    <property type="match status" value="1"/>
</dbReference>
<dbReference type="InterPro" id="IPR050903">
    <property type="entry name" value="Bact_Chemotaxis_MeTrfase"/>
</dbReference>
<gene>
    <name evidence="8" type="ORF">SAMN05428963_12160</name>
</gene>
<keyword evidence="9" id="KW-1185">Reference proteome</keyword>
<dbReference type="Pfam" id="PF03705">
    <property type="entry name" value="CheR_N"/>
    <property type="match status" value="1"/>
</dbReference>
<accession>A0A1T4T9V0</accession>
<evidence type="ECO:0000313" key="8">
    <source>
        <dbReference type="EMBL" id="SKA37091.1"/>
    </source>
</evidence>
<dbReference type="InterPro" id="IPR026024">
    <property type="entry name" value="Chemotaxis_MeTrfase_CheR"/>
</dbReference>
<dbReference type="Proteomes" id="UP000190135">
    <property type="component" value="Unassembled WGS sequence"/>
</dbReference>
<dbReference type="SUPFAM" id="SSF53335">
    <property type="entry name" value="S-adenosyl-L-methionine-dependent methyltransferases"/>
    <property type="match status" value="1"/>
</dbReference>
<dbReference type="RefSeq" id="WP_078710297.1">
    <property type="nucleotide sequence ID" value="NZ_FUXL01000021.1"/>
</dbReference>
<feature type="binding site" evidence="6">
    <location>
        <position position="94"/>
    </location>
    <ligand>
        <name>S-adenosyl-L-methionine</name>
        <dbReference type="ChEBI" id="CHEBI:59789"/>
    </ligand>
</feature>
<feature type="binding site" evidence="6">
    <location>
        <begin position="238"/>
        <end position="239"/>
    </location>
    <ligand>
        <name>S-adenosyl-L-methionine</name>
        <dbReference type="ChEBI" id="CHEBI:59789"/>
    </ligand>
</feature>
<dbReference type="PRINTS" id="PR00996">
    <property type="entry name" value="CHERMTFRASE"/>
</dbReference>
<dbReference type="InterPro" id="IPR036804">
    <property type="entry name" value="CheR_N_sf"/>
</dbReference>
<comment type="catalytic activity">
    <reaction evidence="1 5">
        <text>L-glutamyl-[protein] + S-adenosyl-L-methionine = [protein]-L-glutamate 5-O-methyl ester + S-adenosyl-L-homocysteine</text>
        <dbReference type="Rhea" id="RHEA:24452"/>
        <dbReference type="Rhea" id="RHEA-COMP:10208"/>
        <dbReference type="Rhea" id="RHEA-COMP:10311"/>
        <dbReference type="ChEBI" id="CHEBI:29973"/>
        <dbReference type="ChEBI" id="CHEBI:57856"/>
        <dbReference type="ChEBI" id="CHEBI:59789"/>
        <dbReference type="ChEBI" id="CHEBI:82795"/>
        <dbReference type="EC" id="2.1.1.80"/>
    </reaction>
</comment>
<dbReference type="OrthoDB" id="9816309at2"/>
<dbReference type="InterPro" id="IPR022641">
    <property type="entry name" value="CheR_N"/>
</dbReference>
<keyword evidence="2 5" id="KW-0489">Methyltransferase</keyword>
<dbReference type="EMBL" id="FUXL01000021">
    <property type="protein sequence ID" value="SKA37091.1"/>
    <property type="molecule type" value="Genomic_DNA"/>
</dbReference>
<evidence type="ECO:0000256" key="2">
    <source>
        <dbReference type="ARBA" id="ARBA00022603"/>
    </source>
</evidence>
<evidence type="ECO:0000259" key="7">
    <source>
        <dbReference type="PROSITE" id="PS50123"/>
    </source>
</evidence>
<evidence type="ECO:0000256" key="6">
    <source>
        <dbReference type="PIRSR" id="PIRSR000410-1"/>
    </source>
</evidence>
<dbReference type="AlphaFoldDB" id="A0A1T4T9V0"/>
<comment type="function">
    <text evidence="5">Methylation of the membrane-bound methyl-accepting chemotaxis proteins (MCP) to form gamma-glutamyl methyl ester residues in MCP.</text>
</comment>
<feature type="domain" description="CheR-type methyltransferase" evidence="7">
    <location>
        <begin position="15"/>
        <end position="295"/>
    </location>
</feature>
<dbReference type="InterPro" id="IPR000780">
    <property type="entry name" value="CheR_MeTrfase"/>
</dbReference>
<dbReference type="Pfam" id="PF01739">
    <property type="entry name" value="CheR"/>
    <property type="match status" value="1"/>
</dbReference>
<proteinExistence type="predicted"/>
<keyword evidence="4 5" id="KW-0949">S-adenosyl-L-methionine</keyword>
<feature type="binding site" evidence="6">
    <location>
        <begin position="221"/>
        <end position="222"/>
    </location>
    <ligand>
        <name>S-adenosyl-L-methionine</name>
        <dbReference type="ChEBI" id="CHEBI:59789"/>
    </ligand>
</feature>
<reference evidence="8 9" key="1">
    <citation type="submission" date="2017-02" db="EMBL/GenBank/DDBJ databases">
        <authorList>
            <person name="Peterson S.W."/>
        </authorList>
    </citation>
    <scope>NUCLEOTIDE SEQUENCE [LARGE SCALE GENOMIC DNA]</scope>
    <source>
        <strain evidence="8 9">USBA 369</strain>
    </source>
</reference>
<dbReference type="GO" id="GO:0008983">
    <property type="term" value="F:protein-glutamate O-methyltransferase activity"/>
    <property type="evidence" value="ECO:0007669"/>
    <property type="project" value="UniProtKB-EC"/>
</dbReference>
<dbReference type="SUPFAM" id="SSF47757">
    <property type="entry name" value="Chemotaxis receptor methyltransferase CheR, N-terminal domain"/>
    <property type="match status" value="1"/>
</dbReference>
<dbReference type="PIRSF" id="PIRSF000410">
    <property type="entry name" value="CheR"/>
    <property type="match status" value="1"/>
</dbReference>
<dbReference type="SMART" id="SM00138">
    <property type="entry name" value="MeTrc"/>
    <property type="match status" value="1"/>
</dbReference>
<dbReference type="PROSITE" id="PS50123">
    <property type="entry name" value="CHER"/>
    <property type="match status" value="1"/>
</dbReference>
<dbReference type="EC" id="2.1.1.80" evidence="5"/>
<feature type="binding site" evidence="6">
    <location>
        <position position="92"/>
    </location>
    <ligand>
        <name>S-adenosyl-L-methionine</name>
        <dbReference type="ChEBI" id="CHEBI:59789"/>
    </ligand>
</feature>
<dbReference type="GO" id="GO:0032259">
    <property type="term" value="P:methylation"/>
    <property type="evidence" value="ECO:0007669"/>
    <property type="project" value="UniProtKB-KW"/>
</dbReference>
<sequence length="299" mass="33488">MSNPQRDKRQGEIQGNSGEFLMTEADFTTIARLLYEDAGIALSPSKTTLVYSRLAKRLRALGLASFKDYCEYVAGSQGASERMTMLAALTTNVTHFFRENHHFEHLKTQLLPPLLAGVKRGGKVRIWSAGCSNGHEPYSIAMTILSLMPDAADYDVKVLASDIDPNVVAFGRAGVYDAQTLEAVPAELRRRWFSPVRDAANGMSFEVSEEMREIVSFRELNLIGDWPMRGKFNAIFCRNVTIYFDQPTRERIWARFCDYLEPEGWFYMGHSERLTGPAAQQLTYAGTTAYRRGGGGAGR</sequence>
<feature type="binding site" evidence="6">
    <location>
        <position position="162"/>
    </location>
    <ligand>
        <name>S-adenosyl-L-methionine</name>
        <dbReference type="ChEBI" id="CHEBI:59789"/>
    </ligand>
</feature>
<protein>
    <recommendedName>
        <fullName evidence="5">Chemotaxis protein methyltransferase</fullName>
        <ecNumber evidence="5">2.1.1.80</ecNumber>
    </recommendedName>
</protein>
<evidence type="ECO:0000256" key="3">
    <source>
        <dbReference type="ARBA" id="ARBA00022679"/>
    </source>
</evidence>
<dbReference type="Gene3D" id="3.40.50.150">
    <property type="entry name" value="Vaccinia Virus protein VP39"/>
    <property type="match status" value="1"/>
</dbReference>
<dbReference type="PANTHER" id="PTHR24422">
    <property type="entry name" value="CHEMOTAXIS PROTEIN METHYLTRANSFERASE"/>
    <property type="match status" value="1"/>
</dbReference>
<feature type="binding site" evidence="6">
    <location>
        <position position="136"/>
    </location>
    <ligand>
        <name>S-adenosyl-L-methionine</name>
        <dbReference type="ChEBI" id="CHEBI:59789"/>
    </ligand>
</feature>
<evidence type="ECO:0000256" key="4">
    <source>
        <dbReference type="ARBA" id="ARBA00022691"/>
    </source>
</evidence>
<dbReference type="InterPro" id="IPR022642">
    <property type="entry name" value="CheR_C"/>
</dbReference>
<dbReference type="Gene3D" id="1.10.155.10">
    <property type="entry name" value="Chemotaxis receptor methyltransferase CheR, N-terminal domain"/>
    <property type="match status" value="1"/>
</dbReference>
<keyword evidence="3 5" id="KW-0808">Transferase</keyword>
<dbReference type="InterPro" id="IPR029063">
    <property type="entry name" value="SAM-dependent_MTases_sf"/>
</dbReference>
<name>A0A1T4T9V0_9HYPH</name>